<dbReference type="CDD" id="cd23023">
    <property type="entry name" value="zf-HIT_BCD1"/>
    <property type="match status" value="1"/>
</dbReference>
<evidence type="ECO:0000256" key="2">
    <source>
        <dbReference type="ARBA" id="ARBA00022723"/>
    </source>
</evidence>
<reference evidence="9" key="1">
    <citation type="submission" date="2021-09" db="EMBL/GenBank/DDBJ databases">
        <authorList>
            <consortium name="AG Swart"/>
            <person name="Singh M."/>
            <person name="Singh A."/>
            <person name="Seah K."/>
            <person name="Emmerich C."/>
        </authorList>
    </citation>
    <scope>NUCLEOTIDE SEQUENCE</scope>
    <source>
        <strain evidence="9">ATCC30299</strain>
    </source>
</reference>
<evidence type="ECO:0000256" key="1">
    <source>
        <dbReference type="ARBA" id="ARBA00022553"/>
    </source>
</evidence>
<evidence type="ECO:0000256" key="6">
    <source>
        <dbReference type="ARBA" id="ARBA00049654"/>
    </source>
</evidence>
<evidence type="ECO:0000256" key="7">
    <source>
        <dbReference type="PROSITE-ProRule" id="PRU00453"/>
    </source>
</evidence>
<dbReference type="GO" id="GO:0000492">
    <property type="term" value="P:box C/D snoRNP assembly"/>
    <property type="evidence" value="ECO:0007669"/>
    <property type="project" value="TreeGrafter"/>
</dbReference>
<gene>
    <name evidence="9" type="ORF">BSTOLATCC_MIC36354</name>
</gene>
<dbReference type="Pfam" id="PF25790">
    <property type="entry name" value="BCD1"/>
    <property type="match status" value="1"/>
</dbReference>
<keyword evidence="1" id="KW-0597">Phosphoprotein</keyword>
<keyword evidence="3 7" id="KW-0863">Zinc-finger</keyword>
<evidence type="ECO:0000259" key="8">
    <source>
        <dbReference type="PROSITE" id="PS51083"/>
    </source>
</evidence>
<evidence type="ECO:0000313" key="10">
    <source>
        <dbReference type="Proteomes" id="UP001162131"/>
    </source>
</evidence>
<dbReference type="AlphaFoldDB" id="A0AAU9JG03"/>
<evidence type="ECO:0000256" key="4">
    <source>
        <dbReference type="ARBA" id="ARBA00022833"/>
    </source>
</evidence>
<keyword evidence="4" id="KW-0862">Zinc</keyword>
<dbReference type="Proteomes" id="UP001162131">
    <property type="component" value="Unassembled WGS sequence"/>
</dbReference>
<comment type="similarity">
    <text evidence="6">Belongs to the BCD1 family.</text>
</comment>
<evidence type="ECO:0000256" key="3">
    <source>
        <dbReference type="ARBA" id="ARBA00022771"/>
    </source>
</evidence>
<dbReference type="GO" id="GO:0070761">
    <property type="term" value="C:pre-snoRNP complex"/>
    <property type="evidence" value="ECO:0007669"/>
    <property type="project" value="TreeGrafter"/>
</dbReference>
<dbReference type="Gene3D" id="3.30.60.190">
    <property type="match status" value="1"/>
</dbReference>
<dbReference type="EMBL" id="CAJZBQ010000036">
    <property type="protein sequence ID" value="CAG9324568.1"/>
    <property type="molecule type" value="Genomic_DNA"/>
</dbReference>
<dbReference type="GO" id="GO:0048254">
    <property type="term" value="P:snoRNA localization"/>
    <property type="evidence" value="ECO:0007669"/>
    <property type="project" value="TreeGrafter"/>
</dbReference>
<evidence type="ECO:0000313" key="9">
    <source>
        <dbReference type="EMBL" id="CAG9324568.1"/>
    </source>
</evidence>
<dbReference type="GO" id="GO:0005634">
    <property type="term" value="C:nucleus"/>
    <property type="evidence" value="ECO:0007669"/>
    <property type="project" value="TreeGrafter"/>
</dbReference>
<dbReference type="InterPro" id="IPR007529">
    <property type="entry name" value="Znf_HIT"/>
</dbReference>
<feature type="domain" description="HIT-type" evidence="8">
    <location>
        <begin position="3"/>
        <end position="36"/>
    </location>
</feature>
<dbReference type="GO" id="GO:0008270">
    <property type="term" value="F:zinc ion binding"/>
    <property type="evidence" value="ECO:0007669"/>
    <property type="project" value="UniProtKB-UniRule"/>
</dbReference>
<keyword evidence="10" id="KW-1185">Reference proteome</keyword>
<dbReference type="GO" id="GO:0000463">
    <property type="term" value="P:maturation of LSU-rRNA from tricistronic rRNA transcript (SSU-rRNA, 5.8S rRNA, LSU-rRNA)"/>
    <property type="evidence" value="ECO:0007669"/>
    <property type="project" value="TreeGrafter"/>
</dbReference>
<dbReference type="SUPFAM" id="SSF144232">
    <property type="entry name" value="HIT/MYND zinc finger-like"/>
    <property type="match status" value="1"/>
</dbReference>
<dbReference type="PROSITE" id="PS51083">
    <property type="entry name" value="ZF_HIT"/>
    <property type="match status" value="1"/>
</dbReference>
<dbReference type="InterPro" id="IPR057721">
    <property type="entry name" value="BCD1_alpha/beta"/>
</dbReference>
<dbReference type="InterPro" id="IPR051639">
    <property type="entry name" value="BCD1"/>
</dbReference>
<comment type="caution">
    <text evidence="9">The sequence shown here is derived from an EMBL/GenBank/DDBJ whole genome shotgun (WGS) entry which is preliminary data.</text>
</comment>
<dbReference type="PANTHER" id="PTHR13483:SF3">
    <property type="entry name" value="BOX C_D SNORNA PROTEIN 1"/>
    <property type="match status" value="1"/>
</dbReference>
<dbReference type="PANTHER" id="PTHR13483">
    <property type="entry name" value="BOX C_D SNORNA PROTEIN 1-RELATED"/>
    <property type="match status" value="1"/>
</dbReference>
<accession>A0AAU9JG03</accession>
<comment type="function">
    <text evidence="5">Required for box C/D snoRNAs accumulation involved in snoRNA processing, snoRNA transport to the nucleolus and ribosome biogenesis.</text>
</comment>
<organism evidence="9 10">
    <name type="scientific">Blepharisma stoltei</name>
    <dbReference type="NCBI Taxonomy" id="1481888"/>
    <lineage>
        <taxon>Eukaryota</taxon>
        <taxon>Sar</taxon>
        <taxon>Alveolata</taxon>
        <taxon>Ciliophora</taxon>
        <taxon>Postciliodesmatophora</taxon>
        <taxon>Heterotrichea</taxon>
        <taxon>Heterotrichida</taxon>
        <taxon>Blepharismidae</taxon>
        <taxon>Blepharisma</taxon>
    </lineage>
</organism>
<dbReference type="Pfam" id="PF04438">
    <property type="entry name" value="zf-HIT"/>
    <property type="match status" value="1"/>
</dbReference>
<protein>
    <recommendedName>
        <fullName evidence="8">HIT-type domain-containing protein</fullName>
    </recommendedName>
</protein>
<sequence length="247" mass="28752">MACIMCKEPSKYKCPGCLSLTCSVKCVKSHKTKYSCSGMPDKTKYEGIKDINTNTMHRDINFLSDIIRSSDQAHKVITKLSRHDNRKRFLLLQNECRARNIQLRILPKAMSKHNSNSTVFMKSENIIYWRIEWVFLSNNKEIKIEVDGNKDHENVLETLGKAIEIFNTMPEFVHELSKSPSKEFWVLWIVGKKRVQGKGEKVFQRIDAQKALNETLKENSQEHGPIVEFPTLYITTPDFSHYHFIKN</sequence>
<evidence type="ECO:0000256" key="5">
    <source>
        <dbReference type="ARBA" id="ARBA00049598"/>
    </source>
</evidence>
<keyword evidence="2" id="KW-0479">Metal-binding</keyword>
<name>A0AAU9JG03_9CILI</name>
<proteinExistence type="inferred from homology"/>